<proteinExistence type="predicted"/>
<evidence type="ECO:0000256" key="1">
    <source>
        <dbReference type="SAM" id="Phobius"/>
    </source>
</evidence>
<evidence type="ECO:0000313" key="2">
    <source>
        <dbReference type="EMBL" id="CUK01173.1"/>
    </source>
</evidence>
<feature type="transmembrane region" description="Helical" evidence="1">
    <location>
        <begin position="22"/>
        <end position="43"/>
    </location>
</feature>
<dbReference type="RefSeq" id="WP_267885808.1">
    <property type="nucleotide sequence ID" value="NZ_CANLZE010000002.1"/>
</dbReference>
<accession>A0A0P1IK41</accession>
<keyword evidence="1" id="KW-1133">Transmembrane helix</keyword>
<dbReference type="STRING" id="1715693.PH7735_02421"/>
<dbReference type="AlphaFoldDB" id="A0A0P1IK41"/>
<gene>
    <name evidence="2" type="ORF">PH7735_02421</name>
</gene>
<protein>
    <submittedName>
        <fullName evidence="2">Uncharacterized protein</fullName>
    </submittedName>
</protein>
<dbReference type="Proteomes" id="UP000051870">
    <property type="component" value="Unassembled WGS sequence"/>
</dbReference>
<keyword evidence="1" id="KW-0812">Transmembrane</keyword>
<dbReference type="EMBL" id="CYTW01000002">
    <property type="protein sequence ID" value="CUK01173.1"/>
    <property type="molecule type" value="Genomic_DNA"/>
</dbReference>
<name>A0A0P1IK41_9RHOB</name>
<sequence length="44" mass="4836">MHTIEQGYHALGLLIDINWDRLLFPMAILAGLMGAAFLGSLGFF</sequence>
<organism evidence="2 3">
    <name type="scientific">Shimia thalassica</name>
    <dbReference type="NCBI Taxonomy" id="1715693"/>
    <lineage>
        <taxon>Bacteria</taxon>
        <taxon>Pseudomonadati</taxon>
        <taxon>Pseudomonadota</taxon>
        <taxon>Alphaproteobacteria</taxon>
        <taxon>Rhodobacterales</taxon>
        <taxon>Roseobacteraceae</taxon>
    </lineage>
</organism>
<evidence type="ECO:0000313" key="3">
    <source>
        <dbReference type="Proteomes" id="UP000051870"/>
    </source>
</evidence>
<reference evidence="3" key="1">
    <citation type="submission" date="2015-09" db="EMBL/GenBank/DDBJ databases">
        <authorList>
            <person name="Rodrigo-Torres Lidia"/>
            <person name="Arahal R.David."/>
        </authorList>
    </citation>
    <scope>NUCLEOTIDE SEQUENCE [LARGE SCALE GENOMIC DNA]</scope>
    <source>
        <strain evidence="3">CECT 7735</strain>
    </source>
</reference>
<keyword evidence="3" id="KW-1185">Reference proteome</keyword>
<keyword evidence="1" id="KW-0472">Membrane</keyword>
<dbReference type="GeneID" id="83883155"/>